<protein>
    <recommendedName>
        <fullName evidence="3">BioF2-like acetyltransferase domain-containing protein</fullName>
    </recommendedName>
</protein>
<dbReference type="AlphaFoldDB" id="A0A1D8PB33"/>
<dbReference type="EMBL" id="CP017478">
    <property type="protein sequence ID" value="AOW21775.1"/>
    <property type="molecule type" value="Genomic_DNA"/>
</dbReference>
<name>A0A1D8PB33_9FLAO</name>
<evidence type="ECO:0008006" key="3">
    <source>
        <dbReference type="Google" id="ProtNLM"/>
    </source>
</evidence>
<dbReference type="OrthoDB" id="1113003at2"/>
<dbReference type="Gene3D" id="3.40.630.30">
    <property type="match status" value="1"/>
</dbReference>
<organism evidence="1 2">
    <name type="scientific">Urechidicola croceus</name>
    <dbReference type="NCBI Taxonomy" id="1850246"/>
    <lineage>
        <taxon>Bacteria</taxon>
        <taxon>Pseudomonadati</taxon>
        <taxon>Bacteroidota</taxon>
        <taxon>Flavobacteriia</taxon>
        <taxon>Flavobacteriales</taxon>
        <taxon>Flavobacteriaceae</taxon>
        <taxon>Urechidicola</taxon>
    </lineage>
</organism>
<dbReference type="InterPro" id="IPR016181">
    <property type="entry name" value="Acyl_CoA_acyltransferase"/>
</dbReference>
<sequence length="293" mass="34866">MIRYLKRKDINDVKYNKCIEKAINTRIYAYSWYLDIVADHWNALVIDDYKIVMPLPWRSKYFIKYIYTPCWTQQLGVFSSTKVKSEILSQLLNNIPKNYRKVTINYNSDNNFENEKLTEMVNYILPLDKPYKELFQKYQYIRRRAIKQLSLSEITIAEGENHEEIIQLFIEQKQKEVDLRTEDYECLNRITSMLKFQGKALIISAYNKQDEFIGGAIFFIGLKRISYMFSAITQEGRDKQIMTSIIDSVIEKYSNTNYIFDFEGSMIPGIAFFFKSFGAKKEIYFTYQKYLSS</sequence>
<dbReference type="STRING" id="1850246.LPB138_14290"/>
<evidence type="ECO:0000313" key="2">
    <source>
        <dbReference type="Proteomes" id="UP000176050"/>
    </source>
</evidence>
<dbReference type="RefSeq" id="WP_070237935.1">
    <property type="nucleotide sequence ID" value="NZ_CP017478.1"/>
</dbReference>
<dbReference type="KEGG" id="lul:LPB138_14290"/>
<gene>
    <name evidence="1" type="ORF">LPB138_14290</name>
</gene>
<accession>A0A1D8PB33</accession>
<reference evidence="1 2" key="1">
    <citation type="submission" date="2016-10" db="EMBL/GenBank/DDBJ databases">
        <title>Lutibacter sp. LPB0138, isolated from marine gastropod.</title>
        <authorList>
            <person name="Kim E."/>
            <person name="Yi H."/>
        </authorList>
    </citation>
    <scope>NUCLEOTIDE SEQUENCE [LARGE SCALE GENOMIC DNA]</scope>
    <source>
        <strain evidence="1 2">LPB0138</strain>
    </source>
</reference>
<dbReference type="Proteomes" id="UP000176050">
    <property type="component" value="Chromosome"/>
</dbReference>
<evidence type="ECO:0000313" key="1">
    <source>
        <dbReference type="EMBL" id="AOW21775.1"/>
    </source>
</evidence>
<dbReference type="SUPFAM" id="SSF55729">
    <property type="entry name" value="Acyl-CoA N-acyltransferases (Nat)"/>
    <property type="match status" value="1"/>
</dbReference>
<proteinExistence type="predicted"/>
<keyword evidence="2" id="KW-1185">Reference proteome</keyword>